<organism evidence="7 8">
    <name type="scientific">Sphingobium olei</name>
    <dbReference type="NCBI Taxonomy" id="420955"/>
    <lineage>
        <taxon>Bacteria</taxon>
        <taxon>Pseudomonadati</taxon>
        <taxon>Pseudomonadota</taxon>
        <taxon>Alphaproteobacteria</taxon>
        <taxon>Sphingomonadales</taxon>
        <taxon>Sphingomonadaceae</taxon>
        <taxon>Sphingobium</taxon>
    </lineage>
</organism>
<evidence type="ECO:0000256" key="3">
    <source>
        <dbReference type="ARBA" id="ARBA00022801"/>
    </source>
</evidence>
<comment type="caution">
    <text evidence="7">The sequence shown here is derived from an EMBL/GenBank/DDBJ whole genome shotgun (WGS) entry which is preliminary data.</text>
</comment>
<dbReference type="PROSITE" id="PS00136">
    <property type="entry name" value="SUBTILASE_ASP"/>
    <property type="match status" value="1"/>
</dbReference>
<evidence type="ECO:0000256" key="5">
    <source>
        <dbReference type="PROSITE-ProRule" id="PRU01240"/>
    </source>
</evidence>
<dbReference type="SUPFAM" id="SSF52743">
    <property type="entry name" value="Subtilisin-like"/>
    <property type="match status" value="1"/>
</dbReference>
<dbReference type="PRINTS" id="PR00723">
    <property type="entry name" value="SUBTILISIN"/>
</dbReference>
<dbReference type="InterPro" id="IPR023827">
    <property type="entry name" value="Peptidase_S8_Asp-AS"/>
</dbReference>
<keyword evidence="4 5" id="KW-0720">Serine protease</keyword>
<dbReference type="InterPro" id="IPR050131">
    <property type="entry name" value="Peptidase_S8_subtilisin-like"/>
</dbReference>
<feature type="active site" description="Charge relay system" evidence="5">
    <location>
        <position position="11"/>
    </location>
</feature>
<dbReference type="Proteomes" id="UP001597203">
    <property type="component" value="Unassembled WGS sequence"/>
</dbReference>
<protein>
    <submittedName>
        <fullName evidence="7">S8 family serine peptidase</fullName>
    </submittedName>
</protein>
<dbReference type="PANTHER" id="PTHR43806:SF11">
    <property type="entry name" value="CEREVISIN-RELATED"/>
    <property type="match status" value="1"/>
</dbReference>
<dbReference type="Pfam" id="PF00082">
    <property type="entry name" value="Peptidase_S8"/>
    <property type="match status" value="1"/>
</dbReference>
<sequence>MPDPLRIAVIDSGVQSSHPHIDADRLLRGLAIAKDGSVLGQDTADRLGHGTAVTAAIQYQAPDAICLPIRVFHDGLSSTARALVAAIELAVAEGVDLINLSLGTVNSAHRDIFAAVADHALAADILIVAARDNEGTPCYPGSLKQVLGVGVDWDCPQSDYAIRNGLAFASGRARPIPGVPQRRNLFGVSFAVANMAGLIARRGRVAPADWLQLAGTSG</sequence>
<evidence type="ECO:0000313" key="8">
    <source>
        <dbReference type="Proteomes" id="UP001597203"/>
    </source>
</evidence>
<comment type="similarity">
    <text evidence="1 5">Belongs to the peptidase S8 family.</text>
</comment>
<feature type="domain" description="Peptidase S8/S53" evidence="6">
    <location>
        <begin position="7"/>
        <end position="150"/>
    </location>
</feature>
<dbReference type="EMBL" id="JBHTLS010000117">
    <property type="protein sequence ID" value="MFD1104998.1"/>
    <property type="molecule type" value="Genomic_DNA"/>
</dbReference>
<dbReference type="PROSITE" id="PS51892">
    <property type="entry name" value="SUBTILASE"/>
    <property type="match status" value="1"/>
</dbReference>
<feature type="active site" description="Charge relay system" evidence="5">
    <location>
        <position position="49"/>
    </location>
</feature>
<name>A0ABW3P1G2_9SPHN</name>
<feature type="active site" description="Charge relay system" evidence="5">
    <location>
        <position position="217"/>
    </location>
</feature>
<dbReference type="RefSeq" id="WP_380910448.1">
    <property type="nucleotide sequence ID" value="NZ_JBHTLS010000117.1"/>
</dbReference>
<evidence type="ECO:0000256" key="1">
    <source>
        <dbReference type="ARBA" id="ARBA00011073"/>
    </source>
</evidence>
<keyword evidence="8" id="KW-1185">Reference proteome</keyword>
<gene>
    <name evidence="7" type="ORF">ACFQ24_08950</name>
</gene>
<proteinExistence type="inferred from homology"/>
<keyword evidence="3 5" id="KW-0378">Hydrolase</keyword>
<evidence type="ECO:0000256" key="2">
    <source>
        <dbReference type="ARBA" id="ARBA00022670"/>
    </source>
</evidence>
<dbReference type="InterPro" id="IPR036852">
    <property type="entry name" value="Peptidase_S8/S53_dom_sf"/>
</dbReference>
<evidence type="ECO:0000313" key="7">
    <source>
        <dbReference type="EMBL" id="MFD1104998.1"/>
    </source>
</evidence>
<accession>A0ABW3P1G2</accession>
<dbReference type="InterPro" id="IPR015500">
    <property type="entry name" value="Peptidase_S8_subtilisin-rel"/>
</dbReference>
<evidence type="ECO:0000256" key="4">
    <source>
        <dbReference type="ARBA" id="ARBA00022825"/>
    </source>
</evidence>
<evidence type="ECO:0000259" key="6">
    <source>
        <dbReference type="Pfam" id="PF00082"/>
    </source>
</evidence>
<dbReference type="PANTHER" id="PTHR43806">
    <property type="entry name" value="PEPTIDASE S8"/>
    <property type="match status" value="1"/>
</dbReference>
<keyword evidence="2 5" id="KW-0645">Protease</keyword>
<dbReference type="Gene3D" id="3.40.50.200">
    <property type="entry name" value="Peptidase S8/S53 domain"/>
    <property type="match status" value="1"/>
</dbReference>
<reference evidence="8" key="1">
    <citation type="journal article" date="2019" name="Int. J. Syst. Evol. Microbiol.">
        <title>The Global Catalogue of Microorganisms (GCM) 10K type strain sequencing project: providing services to taxonomists for standard genome sequencing and annotation.</title>
        <authorList>
            <consortium name="The Broad Institute Genomics Platform"/>
            <consortium name="The Broad Institute Genome Sequencing Center for Infectious Disease"/>
            <person name="Wu L."/>
            <person name="Ma J."/>
        </authorList>
    </citation>
    <scope>NUCLEOTIDE SEQUENCE [LARGE SCALE GENOMIC DNA]</scope>
    <source>
        <strain evidence="8">CCUG 54329</strain>
    </source>
</reference>
<dbReference type="InterPro" id="IPR000209">
    <property type="entry name" value="Peptidase_S8/S53_dom"/>
</dbReference>